<protein>
    <submittedName>
        <fullName evidence="1">Uncharacterized protein</fullName>
    </submittedName>
</protein>
<evidence type="ECO:0000313" key="1">
    <source>
        <dbReference type="EMBL" id="KOM40326.1"/>
    </source>
</evidence>
<name>A0A0L9UC88_PHAAN</name>
<dbReference type="AlphaFoldDB" id="A0A0L9UC88"/>
<evidence type="ECO:0000313" key="2">
    <source>
        <dbReference type="Proteomes" id="UP000053144"/>
    </source>
</evidence>
<accession>A0A0L9UC88</accession>
<dbReference type="Gramene" id="KOM40326">
    <property type="protein sequence ID" value="KOM40326"/>
    <property type="gene ID" value="LR48_Vigan04g052400"/>
</dbReference>
<dbReference type="Proteomes" id="UP000053144">
    <property type="component" value="Chromosome 4"/>
</dbReference>
<organism evidence="1 2">
    <name type="scientific">Phaseolus angularis</name>
    <name type="common">Azuki bean</name>
    <name type="synonym">Vigna angularis</name>
    <dbReference type="NCBI Taxonomy" id="3914"/>
    <lineage>
        <taxon>Eukaryota</taxon>
        <taxon>Viridiplantae</taxon>
        <taxon>Streptophyta</taxon>
        <taxon>Embryophyta</taxon>
        <taxon>Tracheophyta</taxon>
        <taxon>Spermatophyta</taxon>
        <taxon>Magnoliopsida</taxon>
        <taxon>eudicotyledons</taxon>
        <taxon>Gunneridae</taxon>
        <taxon>Pentapetalae</taxon>
        <taxon>rosids</taxon>
        <taxon>fabids</taxon>
        <taxon>Fabales</taxon>
        <taxon>Fabaceae</taxon>
        <taxon>Papilionoideae</taxon>
        <taxon>50 kb inversion clade</taxon>
        <taxon>NPAAA clade</taxon>
        <taxon>indigoferoid/millettioid clade</taxon>
        <taxon>Phaseoleae</taxon>
        <taxon>Vigna</taxon>
    </lineage>
</organism>
<sequence>MLGPLEVTTIAWREFVSRREGRPTRLPLRGVTVPVCGGGSSGVTARFRL</sequence>
<proteinExistence type="predicted"/>
<reference evidence="2" key="1">
    <citation type="journal article" date="2015" name="Proc. Natl. Acad. Sci. U.S.A.">
        <title>Genome sequencing of adzuki bean (Vigna angularis) provides insight into high starch and low fat accumulation and domestication.</title>
        <authorList>
            <person name="Yang K."/>
            <person name="Tian Z."/>
            <person name="Chen C."/>
            <person name="Luo L."/>
            <person name="Zhao B."/>
            <person name="Wang Z."/>
            <person name="Yu L."/>
            <person name="Li Y."/>
            <person name="Sun Y."/>
            <person name="Li W."/>
            <person name="Chen Y."/>
            <person name="Li Y."/>
            <person name="Zhang Y."/>
            <person name="Ai D."/>
            <person name="Zhao J."/>
            <person name="Shang C."/>
            <person name="Ma Y."/>
            <person name="Wu B."/>
            <person name="Wang M."/>
            <person name="Gao L."/>
            <person name="Sun D."/>
            <person name="Zhang P."/>
            <person name="Guo F."/>
            <person name="Wang W."/>
            <person name="Li Y."/>
            <person name="Wang J."/>
            <person name="Varshney R.K."/>
            <person name="Wang J."/>
            <person name="Ling H.Q."/>
            <person name="Wan P."/>
        </authorList>
    </citation>
    <scope>NUCLEOTIDE SEQUENCE</scope>
    <source>
        <strain evidence="2">cv. Jingnong 6</strain>
    </source>
</reference>
<gene>
    <name evidence="1" type="ORF">LR48_Vigan04g052400</name>
</gene>
<dbReference type="EMBL" id="CM003374">
    <property type="protein sequence ID" value="KOM40326.1"/>
    <property type="molecule type" value="Genomic_DNA"/>
</dbReference>